<proteinExistence type="predicted"/>
<dbReference type="Gramene" id="ERM95846">
    <property type="protein sequence ID" value="ERM95846"/>
    <property type="gene ID" value="AMTR_s00060p00101230"/>
</dbReference>
<protein>
    <submittedName>
        <fullName evidence="2">Uncharacterized protein</fullName>
    </submittedName>
</protein>
<dbReference type="HOGENOM" id="CLU_167293_2_0_1"/>
<accession>W1NK54</accession>
<evidence type="ECO:0000313" key="3">
    <source>
        <dbReference type="Proteomes" id="UP000017836"/>
    </source>
</evidence>
<dbReference type="AlphaFoldDB" id="W1NK54"/>
<reference evidence="3" key="1">
    <citation type="journal article" date="2013" name="Science">
        <title>The Amborella genome and the evolution of flowering plants.</title>
        <authorList>
            <consortium name="Amborella Genome Project"/>
        </authorList>
    </citation>
    <scope>NUCLEOTIDE SEQUENCE [LARGE SCALE GENOMIC DNA]</scope>
</reference>
<feature type="compositionally biased region" description="Basic and acidic residues" evidence="1">
    <location>
        <begin position="107"/>
        <end position="116"/>
    </location>
</feature>
<keyword evidence="3" id="KW-1185">Reference proteome</keyword>
<evidence type="ECO:0000313" key="2">
    <source>
        <dbReference type="EMBL" id="ERM95846.1"/>
    </source>
</evidence>
<dbReference type="EMBL" id="KI397373">
    <property type="protein sequence ID" value="ERM95846.1"/>
    <property type="molecule type" value="Genomic_DNA"/>
</dbReference>
<organism evidence="2 3">
    <name type="scientific">Amborella trichopoda</name>
    <dbReference type="NCBI Taxonomy" id="13333"/>
    <lineage>
        <taxon>Eukaryota</taxon>
        <taxon>Viridiplantae</taxon>
        <taxon>Streptophyta</taxon>
        <taxon>Embryophyta</taxon>
        <taxon>Tracheophyta</taxon>
        <taxon>Spermatophyta</taxon>
        <taxon>Magnoliopsida</taxon>
        <taxon>Amborellales</taxon>
        <taxon>Amborellaceae</taxon>
        <taxon>Amborella</taxon>
    </lineage>
</organism>
<feature type="compositionally biased region" description="Acidic residues" evidence="1">
    <location>
        <begin position="52"/>
        <end position="70"/>
    </location>
</feature>
<sequence>MPHQIEKSPSDYTLINMGYIFRKDLADKWVSEKVLLLDQEYLEQSIAHMNDNDDILATDEGNMVEDEDDFDKGKDKNNDDDDGAMADDWHESTTVECEVSQGTRCSPRKEDGLRLI</sequence>
<evidence type="ECO:0000256" key="1">
    <source>
        <dbReference type="SAM" id="MobiDB-lite"/>
    </source>
</evidence>
<name>W1NK54_AMBTC</name>
<feature type="region of interest" description="Disordered" evidence="1">
    <location>
        <begin position="52"/>
        <end position="116"/>
    </location>
</feature>
<dbReference type="Proteomes" id="UP000017836">
    <property type="component" value="Unassembled WGS sequence"/>
</dbReference>
<gene>
    <name evidence="2" type="ORF">AMTR_s00060p00101230</name>
</gene>
<feature type="compositionally biased region" description="Polar residues" evidence="1">
    <location>
        <begin position="94"/>
        <end position="104"/>
    </location>
</feature>